<comment type="caution">
    <text evidence="1">The sequence shown here is derived from an EMBL/GenBank/DDBJ whole genome shotgun (WGS) entry which is preliminary data.</text>
</comment>
<evidence type="ECO:0000313" key="2">
    <source>
        <dbReference type="Proteomes" id="UP001611450"/>
    </source>
</evidence>
<dbReference type="RefSeq" id="WP_396948688.1">
    <property type="nucleotide sequence ID" value="NZ_JBIRXV010000002.1"/>
</dbReference>
<accession>A0ABW7WE99</accession>
<dbReference type="PROSITE" id="PS51257">
    <property type="entry name" value="PROKAR_LIPOPROTEIN"/>
    <property type="match status" value="1"/>
</dbReference>
<sequence>MRPRGWLVSVFAGAAVLVLLAGCSSGSGGPELPTREPATPAVAPAPAAAPAGRVLAAGPLAELRADAGGRLLAGLDGAVLTVFDPDAAEPVVRTVTLPERASGLAPGRPGEMLAAAPGRVLRVDLASGAVAAVAVDGDVRAVRARADGGLLVGTADGRVLELAGDGAVTRTVSGLVSADVLAEADGKLTVLDRRQTAIFELEAGRQRPGLALRAGDGATQLIGDTRGRFVVTDTAGGELLVYTAGPLVLRQRFPVGSSPYALAYDQRSDTVWVTCTQRNEVVGFDLSTGIPKEVGRYATVRQPNSVAVEQRTGDLFVGSATGDGLQRIGADDRKRGH</sequence>
<dbReference type="EMBL" id="JBIRXV010000002">
    <property type="protein sequence ID" value="MFI2321306.1"/>
    <property type="molecule type" value="Genomic_DNA"/>
</dbReference>
<proteinExistence type="predicted"/>
<dbReference type="Proteomes" id="UP001611450">
    <property type="component" value="Unassembled WGS sequence"/>
</dbReference>
<evidence type="ECO:0000313" key="1">
    <source>
        <dbReference type="EMBL" id="MFI2321306.1"/>
    </source>
</evidence>
<dbReference type="SUPFAM" id="SSF63829">
    <property type="entry name" value="Calcium-dependent phosphotriesterase"/>
    <property type="match status" value="1"/>
</dbReference>
<keyword evidence="2" id="KW-1185">Reference proteome</keyword>
<reference evidence="1 2" key="1">
    <citation type="submission" date="2024-10" db="EMBL/GenBank/DDBJ databases">
        <title>The Natural Products Discovery Center: Release of the First 8490 Sequenced Strains for Exploring Actinobacteria Biosynthetic Diversity.</title>
        <authorList>
            <person name="Kalkreuter E."/>
            <person name="Kautsar S.A."/>
            <person name="Yang D."/>
            <person name="Bader C.D."/>
            <person name="Teijaro C.N."/>
            <person name="Fluegel L."/>
            <person name="Davis C.M."/>
            <person name="Simpson J.R."/>
            <person name="Lauterbach L."/>
            <person name="Steele A.D."/>
            <person name="Gui C."/>
            <person name="Meng S."/>
            <person name="Li G."/>
            <person name="Viehrig K."/>
            <person name="Ye F."/>
            <person name="Su P."/>
            <person name="Kiefer A.F."/>
            <person name="Nichols A."/>
            <person name="Cepeda A.J."/>
            <person name="Yan W."/>
            <person name="Fan B."/>
            <person name="Jiang Y."/>
            <person name="Adhikari A."/>
            <person name="Zheng C.-J."/>
            <person name="Schuster L."/>
            <person name="Cowan T.M."/>
            <person name="Smanski M.J."/>
            <person name="Chevrette M.G."/>
            <person name="De Carvalho L.P.S."/>
            <person name="Shen B."/>
        </authorList>
    </citation>
    <scope>NUCLEOTIDE SEQUENCE [LARGE SCALE GENOMIC DNA]</scope>
    <source>
        <strain evidence="1 2">NPDC019626</strain>
    </source>
</reference>
<gene>
    <name evidence="1" type="ORF">ACH47G_12540</name>
</gene>
<name>A0ABW7WE99_9NOCA</name>
<dbReference type="InterPro" id="IPR015943">
    <property type="entry name" value="WD40/YVTN_repeat-like_dom_sf"/>
</dbReference>
<protein>
    <submittedName>
        <fullName evidence="1">YncE family protein</fullName>
    </submittedName>
</protein>
<organism evidence="1 2">
    <name type="scientific">Nocardia beijingensis</name>
    <dbReference type="NCBI Taxonomy" id="95162"/>
    <lineage>
        <taxon>Bacteria</taxon>
        <taxon>Bacillati</taxon>
        <taxon>Actinomycetota</taxon>
        <taxon>Actinomycetes</taxon>
        <taxon>Mycobacteriales</taxon>
        <taxon>Nocardiaceae</taxon>
        <taxon>Nocardia</taxon>
    </lineage>
</organism>
<dbReference type="Gene3D" id="2.130.10.10">
    <property type="entry name" value="YVTN repeat-like/Quinoprotein amine dehydrogenase"/>
    <property type="match status" value="1"/>
</dbReference>